<reference evidence="3 4" key="1">
    <citation type="journal article" date="2016" name="DNA Res.">
        <title>The draft genome of MD-2 pineapple using hybrid error correction of long reads.</title>
        <authorList>
            <person name="Redwan R.M."/>
            <person name="Saidin A."/>
            <person name="Kumar S.V."/>
        </authorList>
    </citation>
    <scope>NUCLEOTIDE SEQUENCE [LARGE SCALE GENOMIC DNA]</scope>
    <source>
        <strain evidence="4">cv. MD2</strain>
        <tissue evidence="3">Leaf</tissue>
    </source>
</reference>
<evidence type="ECO:0000313" key="4">
    <source>
        <dbReference type="Proteomes" id="UP000092600"/>
    </source>
</evidence>
<dbReference type="GO" id="GO:0020037">
    <property type="term" value="F:heme binding"/>
    <property type="evidence" value="ECO:0007669"/>
    <property type="project" value="InterPro"/>
</dbReference>
<organism evidence="3 4">
    <name type="scientific">Ananas comosus</name>
    <name type="common">Pineapple</name>
    <name type="synonym">Ananas ananas</name>
    <dbReference type="NCBI Taxonomy" id="4615"/>
    <lineage>
        <taxon>Eukaryota</taxon>
        <taxon>Viridiplantae</taxon>
        <taxon>Streptophyta</taxon>
        <taxon>Embryophyta</taxon>
        <taxon>Tracheophyta</taxon>
        <taxon>Spermatophyta</taxon>
        <taxon>Magnoliopsida</taxon>
        <taxon>Liliopsida</taxon>
        <taxon>Poales</taxon>
        <taxon>Bromeliaceae</taxon>
        <taxon>Bromelioideae</taxon>
        <taxon>Ananas</taxon>
    </lineage>
</organism>
<name>A0A199UQP9_ANACO</name>
<keyword evidence="1" id="KW-0479">Metal-binding</keyword>
<gene>
    <name evidence="3" type="ORF">ACMD2_26164</name>
</gene>
<dbReference type="SUPFAM" id="SSF48264">
    <property type="entry name" value="Cytochrome P450"/>
    <property type="match status" value="1"/>
</dbReference>
<dbReference type="GO" id="GO:0004497">
    <property type="term" value="F:monooxygenase activity"/>
    <property type="evidence" value="ECO:0007669"/>
    <property type="project" value="UniProtKB-KW"/>
</dbReference>
<feature type="region of interest" description="Disordered" evidence="2">
    <location>
        <begin position="62"/>
        <end position="112"/>
    </location>
</feature>
<keyword evidence="1" id="KW-0560">Oxidoreductase</keyword>
<evidence type="ECO:0000256" key="2">
    <source>
        <dbReference type="SAM" id="MobiDB-lite"/>
    </source>
</evidence>
<dbReference type="EMBL" id="LSRQ01005656">
    <property type="protein sequence ID" value="OAY67147.1"/>
    <property type="molecule type" value="Genomic_DNA"/>
</dbReference>
<keyword evidence="1" id="KW-0349">Heme</keyword>
<dbReference type="PROSITE" id="PS00086">
    <property type="entry name" value="CYTOCHROME_P450"/>
    <property type="match status" value="1"/>
</dbReference>
<sequence>MGVHHDARCGPDAPSSTGRFAEGVPARPGIHGFIPFGLGARMCIGQNLALLEASSRCHHPAALRLPPRATPTSTPHRPPCSSTRNMAPPSSSDPSRPTLRSTGRPPIQMRAPPATGQAISLSLFSPENHRNARRRRAAETCTGNTLYCTCPRALSPSRISQ</sequence>
<feature type="compositionally biased region" description="Polar residues" evidence="2">
    <location>
        <begin position="80"/>
        <end position="101"/>
    </location>
</feature>
<proteinExistence type="inferred from homology"/>
<feature type="region of interest" description="Disordered" evidence="2">
    <location>
        <begin position="1"/>
        <end position="23"/>
    </location>
</feature>
<keyword evidence="1" id="KW-0408">Iron</keyword>
<evidence type="ECO:0000256" key="1">
    <source>
        <dbReference type="RuleBase" id="RU000461"/>
    </source>
</evidence>
<protein>
    <submittedName>
        <fullName evidence="3">Cytochrome P450 734A6</fullName>
    </submittedName>
</protein>
<dbReference type="AlphaFoldDB" id="A0A199UQP9"/>
<dbReference type="Proteomes" id="UP000092600">
    <property type="component" value="Unassembled WGS sequence"/>
</dbReference>
<feature type="compositionally biased region" description="Low complexity" evidence="2">
    <location>
        <begin position="62"/>
        <end position="72"/>
    </location>
</feature>
<comment type="similarity">
    <text evidence="1">Belongs to the cytochrome P450 family.</text>
</comment>
<dbReference type="STRING" id="4615.A0A199UQP9"/>
<dbReference type="InterPro" id="IPR001128">
    <property type="entry name" value="Cyt_P450"/>
</dbReference>
<dbReference type="Gene3D" id="1.10.630.10">
    <property type="entry name" value="Cytochrome P450"/>
    <property type="match status" value="1"/>
</dbReference>
<keyword evidence="1" id="KW-0503">Monooxygenase</keyword>
<dbReference type="InterPro" id="IPR017972">
    <property type="entry name" value="Cyt_P450_CS"/>
</dbReference>
<comment type="caution">
    <text evidence="3">The sequence shown here is derived from an EMBL/GenBank/DDBJ whole genome shotgun (WGS) entry which is preliminary data.</text>
</comment>
<dbReference type="GO" id="GO:0016705">
    <property type="term" value="F:oxidoreductase activity, acting on paired donors, with incorporation or reduction of molecular oxygen"/>
    <property type="evidence" value="ECO:0007669"/>
    <property type="project" value="InterPro"/>
</dbReference>
<dbReference type="GO" id="GO:0005506">
    <property type="term" value="F:iron ion binding"/>
    <property type="evidence" value="ECO:0007669"/>
    <property type="project" value="InterPro"/>
</dbReference>
<dbReference type="InterPro" id="IPR036396">
    <property type="entry name" value="Cyt_P450_sf"/>
</dbReference>
<accession>A0A199UQP9</accession>
<evidence type="ECO:0000313" key="3">
    <source>
        <dbReference type="EMBL" id="OAY67147.1"/>
    </source>
</evidence>
<dbReference type="Pfam" id="PF00067">
    <property type="entry name" value="p450"/>
    <property type="match status" value="1"/>
</dbReference>